<accession>A0A919IGF0</accession>
<dbReference type="InterPro" id="IPR020472">
    <property type="entry name" value="WD40_PAC1"/>
</dbReference>
<evidence type="ECO:0000256" key="1">
    <source>
        <dbReference type="ARBA" id="ARBA00022574"/>
    </source>
</evidence>
<dbReference type="InterPro" id="IPR001387">
    <property type="entry name" value="Cro/C1-type_HTH"/>
</dbReference>
<dbReference type="Pfam" id="PF20703">
    <property type="entry name" value="nSTAND1"/>
    <property type="match status" value="1"/>
</dbReference>
<feature type="domain" description="HTH cro/C1-type" evidence="5">
    <location>
        <begin position="39"/>
        <end position="96"/>
    </location>
</feature>
<dbReference type="PRINTS" id="PR00320">
    <property type="entry name" value="GPROTEINBRPT"/>
</dbReference>
<dbReference type="SMART" id="SM00320">
    <property type="entry name" value="WD40"/>
    <property type="match status" value="12"/>
</dbReference>
<dbReference type="SUPFAM" id="SSF52540">
    <property type="entry name" value="P-loop containing nucleoside triphosphate hydrolases"/>
    <property type="match status" value="1"/>
</dbReference>
<comment type="caution">
    <text evidence="6">The sequence shown here is derived from an EMBL/GenBank/DDBJ whole genome shotgun (WGS) entry which is preliminary data.</text>
</comment>
<feature type="repeat" description="WD" evidence="3">
    <location>
        <begin position="1145"/>
        <end position="1178"/>
    </location>
</feature>
<dbReference type="Gene3D" id="2.130.10.10">
    <property type="entry name" value="YVTN repeat-like/Quinoprotein amine dehydrogenase"/>
    <property type="match status" value="4"/>
</dbReference>
<evidence type="ECO:0000313" key="7">
    <source>
        <dbReference type="Proteomes" id="UP000619479"/>
    </source>
</evidence>
<dbReference type="SMART" id="SM00530">
    <property type="entry name" value="HTH_XRE"/>
    <property type="match status" value="1"/>
</dbReference>
<dbReference type="InterPro" id="IPR027417">
    <property type="entry name" value="P-loop_NTPase"/>
</dbReference>
<reference evidence="6" key="1">
    <citation type="submission" date="2021-01" db="EMBL/GenBank/DDBJ databases">
        <title>Whole genome shotgun sequence of Actinoplanes cyaneus NBRC 14990.</title>
        <authorList>
            <person name="Komaki H."/>
            <person name="Tamura T."/>
        </authorList>
    </citation>
    <scope>NUCLEOTIDE SEQUENCE</scope>
    <source>
        <strain evidence="6">NBRC 14990</strain>
    </source>
</reference>
<dbReference type="Pfam" id="PF00400">
    <property type="entry name" value="WD40"/>
    <property type="match status" value="7"/>
</dbReference>
<feature type="repeat" description="WD" evidence="3">
    <location>
        <begin position="760"/>
        <end position="791"/>
    </location>
</feature>
<dbReference type="PROSITE" id="PS50294">
    <property type="entry name" value="WD_REPEATS_REGION"/>
    <property type="match status" value="4"/>
</dbReference>
<dbReference type="PANTHER" id="PTHR19879">
    <property type="entry name" value="TRANSCRIPTION INITIATION FACTOR TFIID"/>
    <property type="match status" value="1"/>
</dbReference>
<dbReference type="SUPFAM" id="SSF50969">
    <property type="entry name" value="YVTN repeat-like/Quinoprotein amine dehydrogenase"/>
    <property type="match status" value="1"/>
</dbReference>
<dbReference type="InterPro" id="IPR001680">
    <property type="entry name" value="WD40_rpt"/>
</dbReference>
<dbReference type="PROSITE" id="PS50943">
    <property type="entry name" value="HTH_CROC1"/>
    <property type="match status" value="1"/>
</dbReference>
<dbReference type="SUPFAM" id="SSF50998">
    <property type="entry name" value="Quinoprotein alcohol dehydrogenase-like"/>
    <property type="match status" value="1"/>
</dbReference>
<organism evidence="6 7">
    <name type="scientific">Actinoplanes cyaneus</name>
    <dbReference type="NCBI Taxonomy" id="52696"/>
    <lineage>
        <taxon>Bacteria</taxon>
        <taxon>Bacillati</taxon>
        <taxon>Actinomycetota</taxon>
        <taxon>Actinomycetes</taxon>
        <taxon>Micromonosporales</taxon>
        <taxon>Micromonosporaceae</taxon>
        <taxon>Actinoplanes</taxon>
    </lineage>
</organism>
<sequence>MPSLPRVRSTFSGKGRHMVDRVDVGPDRIGTREELGAALTTLRQRAGLTIRALATRSELPVATVGGYVKATHLPGPAQLGQFRALLTACGVTGDELPAWEDALLRVRARTDGRQGRRGADGPPYRGLRPFGPEDAGLFFGRESFVGDILDRLARLRADGPGLRLLFLVGASGSGKSSLLRAGVLPAVLGAGQFPVAVMVPGSDPVGALTRALDGVTGPRLLIVDQFEELYTVAAGQAPRFVAALTGLGPDTLILAGIRADFFADAAADPVLVPALQAWQLVVPPLTETQLRAAIVEPAAACGLQVDEALVEVALADVRPARNALPLLSHALLAAWERRDRGRLTLRHYREAGGLGGAVQQSAERAYAELGEPERELVRRLFLRLVTVDEDVITTKRRITLDELPAGRDAMAPVIERFVARRLITAHEQHLEISHDALLTAWPRLAEWITADHAGLLVHRRLTRAAEDWRDDEQSLLRGNLLAQVAEWARDPDHHAAMNDAERDVLNRSVAARDREQHDARRRVQVLRRLVGALLVLVLVAVGLTGYAFRASSIAADQRRAADQARDGALSRQVAIESARARDVDPALAGQLALAAYRISPTVDARSALLDATAAGIVHRLVGTSGPTVLRVGPDGTVMAVSSAQDGSVGLFRYDGNRPRERLGVVPAAEPGKVVFALAFSPDGHTLAVGGEGGEVHLHDVRDPARPVALGAAPGEFGQAVESLTFDPAGTRLVAGGGTPPLRAWQIAAGADWRAPAALPVAGGRDVIQAVAFSPDGQHLAAAGATGTIQLWPAARLGSAPVQMPLGSAAVTSIAWSPGSDALLAGAKDGGATILDVPGRTVRRRLETGFTSWVNAAAYAPGGDLVAVGGSNNTMAVFDVATGVRLDSIASAAQVTSVGYSPDGAMLHVAGSDGVVRGFPARRRLIDSGAGGLFGLGVDRSGTRLAVASSGPQGHVELWSLAGAAPRRLPGFANPATFGPSAGSVAISPDGRSVVTGNRAGTVLLNGRTLLTGSTALIESLQFSADGRLVAAGSDDEQVHLWDISDPDRPRALPALDAGGLTANVAFSPDGHYLAAAGVDRLVHLWDLSDPDTPRALPSLGGFDNYAWSVTFSPDSRTLAAGGADDTIRLWDLSAAGGPRAVGKPLSGPTHYVFSLAFRPDGKELAASGGDGSVWTWRLGDGVVSPATGTLHAANPGGKTYAIAYLPDGATLAAAGTAGTVTFWDTDERKVIAALCAGGGDAMTAIEWGQYVPGAAYRRSCP</sequence>
<proteinExistence type="predicted"/>
<dbReference type="AlphaFoldDB" id="A0A919IGF0"/>
<evidence type="ECO:0000256" key="3">
    <source>
        <dbReference type="PROSITE-ProRule" id="PRU00221"/>
    </source>
</evidence>
<feature type="transmembrane region" description="Helical" evidence="4">
    <location>
        <begin position="529"/>
        <end position="548"/>
    </location>
</feature>
<keyword evidence="4" id="KW-1133">Transmembrane helix</keyword>
<keyword evidence="4" id="KW-0812">Transmembrane</keyword>
<dbReference type="PANTHER" id="PTHR19879:SF9">
    <property type="entry name" value="TRANSCRIPTION INITIATION FACTOR TFIID SUBUNIT 5"/>
    <property type="match status" value="1"/>
</dbReference>
<evidence type="ECO:0000256" key="4">
    <source>
        <dbReference type="SAM" id="Phobius"/>
    </source>
</evidence>
<dbReference type="InterPro" id="IPR049052">
    <property type="entry name" value="nSTAND1"/>
</dbReference>
<keyword evidence="1 3" id="KW-0853">WD repeat</keyword>
<dbReference type="InterPro" id="IPR015943">
    <property type="entry name" value="WD40/YVTN_repeat-like_dom_sf"/>
</dbReference>
<feature type="repeat" description="WD" evidence="3">
    <location>
        <begin position="1099"/>
        <end position="1133"/>
    </location>
</feature>
<dbReference type="Pfam" id="PF13560">
    <property type="entry name" value="HTH_31"/>
    <property type="match status" value="1"/>
</dbReference>
<dbReference type="InterPro" id="IPR011047">
    <property type="entry name" value="Quinoprotein_ADH-like_sf"/>
</dbReference>
<dbReference type="CDD" id="cd00200">
    <property type="entry name" value="WD40"/>
    <property type="match status" value="1"/>
</dbReference>
<evidence type="ECO:0000313" key="6">
    <source>
        <dbReference type="EMBL" id="GID65058.1"/>
    </source>
</evidence>
<feature type="repeat" description="WD" evidence="3">
    <location>
        <begin position="1010"/>
        <end position="1051"/>
    </location>
</feature>
<dbReference type="InterPro" id="IPR011044">
    <property type="entry name" value="Quino_amine_DH_bsu"/>
</dbReference>
<protein>
    <recommendedName>
        <fullName evidence="5">HTH cro/C1-type domain-containing protein</fullName>
    </recommendedName>
</protein>
<gene>
    <name evidence="6" type="ORF">Acy02nite_29390</name>
</gene>
<dbReference type="Proteomes" id="UP000619479">
    <property type="component" value="Unassembled WGS sequence"/>
</dbReference>
<feature type="repeat" description="WD" evidence="3">
    <location>
        <begin position="1064"/>
        <end position="1095"/>
    </location>
</feature>
<keyword evidence="2" id="KW-0677">Repeat</keyword>
<dbReference type="InterPro" id="IPR019775">
    <property type="entry name" value="WD40_repeat_CS"/>
</dbReference>
<dbReference type="PROSITE" id="PS50082">
    <property type="entry name" value="WD_REPEATS_2"/>
    <property type="match status" value="5"/>
</dbReference>
<dbReference type="EMBL" id="BOMH01000020">
    <property type="protein sequence ID" value="GID65058.1"/>
    <property type="molecule type" value="Genomic_DNA"/>
</dbReference>
<dbReference type="PROSITE" id="PS00678">
    <property type="entry name" value="WD_REPEATS_1"/>
    <property type="match status" value="3"/>
</dbReference>
<evidence type="ECO:0000259" key="5">
    <source>
        <dbReference type="PROSITE" id="PS50943"/>
    </source>
</evidence>
<name>A0A919IGF0_9ACTN</name>
<evidence type="ECO:0000256" key="2">
    <source>
        <dbReference type="ARBA" id="ARBA00022737"/>
    </source>
</evidence>
<keyword evidence="7" id="KW-1185">Reference proteome</keyword>
<keyword evidence="4" id="KW-0472">Membrane</keyword>
<dbReference type="CDD" id="cd00093">
    <property type="entry name" value="HTH_XRE"/>
    <property type="match status" value="1"/>
</dbReference>